<reference evidence="2 3" key="1">
    <citation type="submission" date="2020-08" db="EMBL/GenBank/DDBJ databases">
        <title>Sequencing the genomes of 1000 actinobacteria strains.</title>
        <authorList>
            <person name="Klenk H.-P."/>
        </authorList>
    </citation>
    <scope>NUCLEOTIDE SEQUENCE [LARGE SCALE GENOMIC DNA]</scope>
    <source>
        <strain evidence="2 3">DSM 45913</strain>
    </source>
</reference>
<name>A0A7X0EY36_9ACTN</name>
<evidence type="ECO:0000313" key="2">
    <source>
        <dbReference type="EMBL" id="MBB6348722.1"/>
    </source>
</evidence>
<dbReference type="Proteomes" id="UP000583800">
    <property type="component" value="Unassembled WGS sequence"/>
</dbReference>
<proteinExistence type="predicted"/>
<evidence type="ECO:0000256" key="1">
    <source>
        <dbReference type="SAM" id="MobiDB-lite"/>
    </source>
</evidence>
<accession>A0A7X0EY36</accession>
<keyword evidence="3" id="KW-1185">Reference proteome</keyword>
<gene>
    <name evidence="2" type="ORF">FHU36_005267</name>
</gene>
<dbReference type="EMBL" id="JACHJB010000002">
    <property type="protein sequence ID" value="MBB6348722.1"/>
    <property type="molecule type" value="Genomic_DNA"/>
</dbReference>
<sequence>MSYCSGPNDRSDAFDVRISGPMLPVEFLSDDEAAAYGRYVGKPTRTELEDSGLGPIRDERHGDHRADRQGRNRHRRERARQHPKLACHSATLAVAVETLLEVTEYGEELWLEQVWEAIDAIVPRRELKERWPR</sequence>
<protein>
    <submittedName>
        <fullName evidence="2">Uncharacterized protein</fullName>
    </submittedName>
</protein>
<dbReference type="AlphaFoldDB" id="A0A7X0EY36"/>
<feature type="compositionally biased region" description="Basic residues" evidence="1">
    <location>
        <begin position="71"/>
        <end position="83"/>
    </location>
</feature>
<comment type="caution">
    <text evidence="2">The sequence shown here is derived from an EMBL/GenBank/DDBJ whole genome shotgun (WGS) entry which is preliminary data.</text>
</comment>
<organism evidence="2 3">
    <name type="scientific">Nonomuraea muscovyensis</name>
    <dbReference type="NCBI Taxonomy" id="1124761"/>
    <lineage>
        <taxon>Bacteria</taxon>
        <taxon>Bacillati</taxon>
        <taxon>Actinomycetota</taxon>
        <taxon>Actinomycetes</taxon>
        <taxon>Streptosporangiales</taxon>
        <taxon>Streptosporangiaceae</taxon>
        <taxon>Nonomuraea</taxon>
    </lineage>
</organism>
<evidence type="ECO:0000313" key="3">
    <source>
        <dbReference type="Proteomes" id="UP000583800"/>
    </source>
</evidence>
<feature type="region of interest" description="Disordered" evidence="1">
    <location>
        <begin position="44"/>
        <end position="83"/>
    </location>
</feature>
<dbReference type="RefSeq" id="WP_185086423.1">
    <property type="nucleotide sequence ID" value="NZ_JACHJB010000002.1"/>
</dbReference>
<feature type="compositionally biased region" description="Basic and acidic residues" evidence="1">
    <location>
        <begin position="56"/>
        <end position="70"/>
    </location>
</feature>